<dbReference type="GeneID" id="30030596"/>
<proteinExistence type="inferred from homology"/>
<name>A0A1A0H8K7_9ASCO</name>
<evidence type="ECO:0000313" key="11">
    <source>
        <dbReference type="EMBL" id="OBA20325.1"/>
    </source>
</evidence>
<dbReference type="FunFam" id="3.30.160.60:FF:000201">
    <property type="entry name" value="C2H2 finger domain protein (Gli3)"/>
    <property type="match status" value="1"/>
</dbReference>
<keyword evidence="5 9" id="KW-0863">Zinc-finger</keyword>
<dbReference type="PROSITE" id="PS50157">
    <property type="entry name" value="ZINC_FINGER_C2H2_2"/>
    <property type="match status" value="1"/>
</dbReference>
<evidence type="ECO:0000256" key="8">
    <source>
        <dbReference type="ARBA" id="ARBA00023242"/>
    </source>
</evidence>
<evidence type="ECO:0000256" key="6">
    <source>
        <dbReference type="ARBA" id="ARBA00022833"/>
    </source>
</evidence>
<gene>
    <name evidence="11" type="ORF">METBIDRAFT_43163</name>
</gene>
<dbReference type="InterPro" id="IPR043359">
    <property type="entry name" value="GLI-like"/>
</dbReference>
<keyword evidence="6" id="KW-0862">Zinc</keyword>
<keyword evidence="4" id="KW-0677">Repeat</keyword>
<dbReference type="SMART" id="SM00355">
    <property type="entry name" value="ZnF_C2H2"/>
    <property type="match status" value="3"/>
</dbReference>
<dbReference type="OrthoDB" id="3214149at2759"/>
<protein>
    <recommendedName>
        <fullName evidence="10">C2H2-type domain-containing protein</fullName>
    </recommendedName>
</protein>
<evidence type="ECO:0000256" key="3">
    <source>
        <dbReference type="ARBA" id="ARBA00022723"/>
    </source>
</evidence>
<evidence type="ECO:0000256" key="5">
    <source>
        <dbReference type="ARBA" id="ARBA00022771"/>
    </source>
</evidence>
<keyword evidence="7" id="KW-0238">DNA-binding</keyword>
<dbReference type="RefSeq" id="XP_018710847.1">
    <property type="nucleotide sequence ID" value="XM_018857620.1"/>
</dbReference>
<accession>A0A1A0H8K7</accession>
<dbReference type="GO" id="GO:0008270">
    <property type="term" value="F:zinc ion binding"/>
    <property type="evidence" value="ECO:0007669"/>
    <property type="project" value="UniProtKB-KW"/>
</dbReference>
<evidence type="ECO:0000313" key="12">
    <source>
        <dbReference type="Proteomes" id="UP000092555"/>
    </source>
</evidence>
<dbReference type="GO" id="GO:0000981">
    <property type="term" value="F:DNA-binding transcription factor activity, RNA polymerase II-specific"/>
    <property type="evidence" value="ECO:0007669"/>
    <property type="project" value="TreeGrafter"/>
</dbReference>
<dbReference type="InterPro" id="IPR013087">
    <property type="entry name" value="Znf_C2H2_type"/>
</dbReference>
<evidence type="ECO:0000256" key="4">
    <source>
        <dbReference type="ARBA" id="ARBA00022737"/>
    </source>
</evidence>
<dbReference type="Gene3D" id="3.30.160.60">
    <property type="entry name" value="Classic Zinc Finger"/>
    <property type="match status" value="3"/>
</dbReference>
<dbReference type="GO" id="GO:0005634">
    <property type="term" value="C:nucleus"/>
    <property type="evidence" value="ECO:0007669"/>
    <property type="project" value="UniProtKB-SubCell"/>
</dbReference>
<reference evidence="11 12" key="1">
    <citation type="submission" date="2016-05" db="EMBL/GenBank/DDBJ databases">
        <title>Comparative genomics of biotechnologically important yeasts.</title>
        <authorList>
            <consortium name="DOE Joint Genome Institute"/>
            <person name="Riley R."/>
            <person name="Haridas S."/>
            <person name="Wolfe K.H."/>
            <person name="Lopes M.R."/>
            <person name="Hittinger C.T."/>
            <person name="Goker M."/>
            <person name="Salamov A."/>
            <person name="Wisecaver J."/>
            <person name="Long T.M."/>
            <person name="Aerts A.L."/>
            <person name="Barry K."/>
            <person name="Choi C."/>
            <person name="Clum A."/>
            <person name="Coughlan A.Y."/>
            <person name="Deshpande S."/>
            <person name="Douglass A.P."/>
            <person name="Hanson S.J."/>
            <person name="Klenk H.-P."/>
            <person name="LaButti K."/>
            <person name="Lapidus A."/>
            <person name="Lindquist E."/>
            <person name="Lipzen A."/>
            <person name="Meier-kolthoff J.P."/>
            <person name="Ohm R.A."/>
            <person name="Otillar R.P."/>
            <person name="Pangilinan J."/>
            <person name="Peng Y."/>
            <person name="Rokas A."/>
            <person name="Rosa C.A."/>
            <person name="Scheuner C."/>
            <person name="Sibirny A.A."/>
            <person name="Slot J.C."/>
            <person name="Stielow J.B."/>
            <person name="Sun H."/>
            <person name="Kurtzman C.P."/>
            <person name="Blackwell M."/>
            <person name="Grigoriev I.V."/>
            <person name="Jeffries T.W."/>
        </authorList>
    </citation>
    <scope>NUCLEOTIDE SEQUENCE [LARGE SCALE GENOMIC DNA]</scope>
    <source>
        <strain evidence="11 12">NRRL YB-4993</strain>
    </source>
</reference>
<keyword evidence="8" id="KW-0539">Nucleus</keyword>
<evidence type="ECO:0000256" key="7">
    <source>
        <dbReference type="ARBA" id="ARBA00023125"/>
    </source>
</evidence>
<comment type="subcellular location">
    <subcellularLocation>
        <location evidence="1">Nucleus</location>
    </subcellularLocation>
</comment>
<sequence length="328" mass="36552">MATDPRRDARKPADELACNWDACPHPQFPSLAALVNHVTDVHLAPMTQAAPNVPVRYSCQWQGCLRYSSEQPSRFALISHCRTHTGEKPYFCPIPECEKHFTRLDALAKHVKGVHDLHQHRDALAHMRYRSEKGKLGGTPLADADALTDAFFVGLLDTDYALRMPWWFSQRFLDVLRADSVCLQALYDQPLETRCHDLAVRRYKTFLAGADDSSLVAAHGTLHDEELAPLRAEAREVLAAHRQAPQLANKTHDSLELEHAALESTLATATSINRVVKKNLKAAVTEKRRLWAVVQALLDANVRLGLSPDSAGIEPDEIDAVLLQDGEK</sequence>
<dbReference type="SUPFAM" id="SSF57667">
    <property type="entry name" value="beta-beta-alpha zinc fingers"/>
    <property type="match status" value="1"/>
</dbReference>
<evidence type="ECO:0000256" key="1">
    <source>
        <dbReference type="ARBA" id="ARBA00004123"/>
    </source>
</evidence>
<dbReference type="Proteomes" id="UP000092555">
    <property type="component" value="Unassembled WGS sequence"/>
</dbReference>
<organism evidence="11 12">
    <name type="scientific">Metschnikowia bicuspidata var. bicuspidata NRRL YB-4993</name>
    <dbReference type="NCBI Taxonomy" id="869754"/>
    <lineage>
        <taxon>Eukaryota</taxon>
        <taxon>Fungi</taxon>
        <taxon>Dikarya</taxon>
        <taxon>Ascomycota</taxon>
        <taxon>Saccharomycotina</taxon>
        <taxon>Pichiomycetes</taxon>
        <taxon>Metschnikowiaceae</taxon>
        <taxon>Metschnikowia</taxon>
    </lineage>
</organism>
<comment type="caution">
    <text evidence="11">The sequence shown here is derived from an EMBL/GenBank/DDBJ whole genome shotgun (WGS) entry which is preliminary data.</text>
</comment>
<comment type="similarity">
    <text evidence="2">Belongs to the GLI C2H2-type zinc-finger protein family.</text>
</comment>
<evidence type="ECO:0000256" key="2">
    <source>
        <dbReference type="ARBA" id="ARBA00010831"/>
    </source>
</evidence>
<keyword evidence="12" id="KW-1185">Reference proteome</keyword>
<dbReference type="GO" id="GO:0000978">
    <property type="term" value="F:RNA polymerase II cis-regulatory region sequence-specific DNA binding"/>
    <property type="evidence" value="ECO:0007669"/>
    <property type="project" value="TreeGrafter"/>
</dbReference>
<dbReference type="InterPro" id="IPR036236">
    <property type="entry name" value="Znf_C2H2_sf"/>
</dbReference>
<dbReference type="PROSITE" id="PS00028">
    <property type="entry name" value="ZINC_FINGER_C2H2_1"/>
    <property type="match status" value="1"/>
</dbReference>
<dbReference type="PANTHER" id="PTHR45718:SF8">
    <property type="entry name" value="GLIS FAMILY ZINC FINGER 2"/>
    <property type="match status" value="1"/>
</dbReference>
<keyword evidence="3" id="KW-0479">Metal-binding</keyword>
<dbReference type="STRING" id="869754.A0A1A0H8K7"/>
<dbReference type="PANTHER" id="PTHR45718">
    <property type="entry name" value="TRANSCRIPTIONAL ACTIVATOR CUBITUS INTERRUPTUS"/>
    <property type="match status" value="1"/>
</dbReference>
<evidence type="ECO:0000259" key="10">
    <source>
        <dbReference type="PROSITE" id="PS50157"/>
    </source>
</evidence>
<feature type="domain" description="C2H2-type" evidence="10">
    <location>
        <begin position="90"/>
        <end position="120"/>
    </location>
</feature>
<dbReference type="AlphaFoldDB" id="A0A1A0H8K7"/>
<dbReference type="EMBL" id="LXTC01000004">
    <property type="protein sequence ID" value="OBA20325.1"/>
    <property type="molecule type" value="Genomic_DNA"/>
</dbReference>
<evidence type="ECO:0000256" key="9">
    <source>
        <dbReference type="PROSITE-ProRule" id="PRU00042"/>
    </source>
</evidence>